<sequence>MSIPSVSAIADVLGLWGEDGWLTPPLHPVVGASQPVIGRALTVELYAAATGEGFGAMYDLLSSDLSERVLVFAGAESIPGAIWGEILATAAAGQDAVATLVEGWVRDVSDLTDIGRPVYASGVRPNGPGGMAQIRAIDCPVEISGITVNPDDHVVADLSGCVRIRAEHLDEVLGAARRYVAGETAVLAALAEGEPLSAAYRHKKSVVDELRKK</sequence>
<dbReference type="GO" id="GO:0047443">
    <property type="term" value="F:4-hydroxy-4-methyl-2-oxoglutarate aldolase activity"/>
    <property type="evidence" value="ECO:0007669"/>
    <property type="project" value="TreeGrafter"/>
</dbReference>
<dbReference type="GO" id="GO:0008948">
    <property type="term" value="F:oxaloacetate decarboxylase activity"/>
    <property type="evidence" value="ECO:0007669"/>
    <property type="project" value="TreeGrafter"/>
</dbReference>
<gene>
    <name evidence="2" type="ORF">UFOPK2656_00826</name>
    <name evidence="3" type="ORF">UFOPK3099_03006</name>
    <name evidence="4" type="ORF">UFOPK3267_02031</name>
    <name evidence="5" type="ORF">UFOPK3651_00409</name>
    <name evidence="1" type="ORF">UFOPK4189_00166</name>
</gene>
<evidence type="ECO:0000313" key="1">
    <source>
        <dbReference type="EMBL" id="CAB4362392.1"/>
    </source>
</evidence>
<accession>A0A6J7HC60</accession>
<protein>
    <submittedName>
        <fullName evidence="5">Unannotated protein</fullName>
    </submittedName>
</protein>
<dbReference type="EMBL" id="CAFBMT010000002">
    <property type="protein sequence ID" value="CAB4914095.1"/>
    <property type="molecule type" value="Genomic_DNA"/>
</dbReference>
<evidence type="ECO:0000313" key="2">
    <source>
        <dbReference type="EMBL" id="CAB4713501.1"/>
    </source>
</evidence>
<dbReference type="Gene3D" id="3.50.30.40">
    <property type="entry name" value="Ribonuclease E inhibitor RraA/RraA-like"/>
    <property type="match status" value="1"/>
</dbReference>
<reference evidence="5" key="1">
    <citation type="submission" date="2020-05" db="EMBL/GenBank/DDBJ databases">
        <authorList>
            <person name="Chiriac C."/>
            <person name="Salcher M."/>
            <person name="Ghai R."/>
            <person name="Kavagutti S V."/>
        </authorList>
    </citation>
    <scope>NUCLEOTIDE SEQUENCE</scope>
</reference>
<dbReference type="PANTHER" id="PTHR33254:SF4">
    <property type="entry name" value="4-HYDROXY-4-METHYL-2-OXOGLUTARATE ALDOLASE 3-RELATED"/>
    <property type="match status" value="1"/>
</dbReference>
<dbReference type="InterPro" id="IPR036704">
    <property type="entry name" value="RraA/RraA-like_sf"/>
</dbReference>
<dbReference type="CDD" id="cd16841">
    <property type="entry name" value="RraA_family"/>
    <property type="match status" value="1"/>
</dbReference>
<dbReference type="InterPro" id="IPR005493">
    <property type="entry name" value="RraA/RraA-like"/>
</dbReference>
<evidence type="ECO:0000313" key="3">
    <source>
        <dbReference type="EMBL" id="CAB4836099.1"/>
    </source>
</evidence>
<dbReference type="EMBL" id="CAFAAV010000367">
    <property type="protein sequence ID" value="CAB4836099.1"/>
    <property type="molecule type" value="Genomic_DNA"/>
</dbReference>
<dbReference type="EMBL" id="CAEZYF010000004">
    <property type="protein sequence ID" value="CAB4713501.1"/>
    <property type="molecule type" value="Genomic_DNA"/>
</dbReference>
<dbReference type="EMBL" id="CAESGF010000001">
    <property type="protein sequence ID" value="CAB4362392.1"/>
    <property type="molecule type" value="Genomic_DNA"/>
</dbReference>
<dbReference type="PANTHER" id="PTHR33254">
    <property type="entry name" value="4-HYDROXY-4-METHYL-2-OXOGLUTARATE ALDOLASE 3-RELATED"/>
    <property type="match status" value="1"/>
</dbReference>
<organism evidence="5">
    <name type="scientific">freshwater metagenome</name>
    <dbReference type="NCBI Taxonomy" id="449393"/>
    <lineage>
        <taxon>unclassified sequences</taxon>
        <taxon>metagenomes</taxon>
        <taxon>ecological metagenomes</taxon>
    </lineage>
</organism>
<dbReference type="Pfam" id="PF03737">
    <property type="entry name" value="RraA-like"/>
    <property type="match status" value="1"/>
</dbReference>
<evidence type="ECO:0000313" key="4">
    <source>
        <dbReference type="EMBL" id="CAB4852348.1"/>
    </source>
</evidence>
<proteinExistence type="predicted"/>
<evidence type="ECO:0000313" key="5">
    <source>
        <dbReference type="EMBL" id="CAB4914095.1"/>
    </source>
</evidence>
<dbReference type="SUPFAM" id="SSF89562">
    <property type="entry name" value="RraA-like"/>
    <property type="match status" value="1"/>
</dbReference>
<dbReference type="EMBL" id="CAFBIY010000124">
    <property type="protein sequence ID" value="CAB4852348.1"/>
    <property type="molecule type" value="Genomic_DNA"/>
</dbReference>
<name>A0A6J7HC60_9ZZZZ</name>
<dbReference type="AlphaFoldDB" id="A0A6J7HC60"/>